<proteinExistence type="predicted"/>
<evidence type="ECO:0000313" key="2">
    <source>
        <dbReference type="EMBL" id="KAK3597833.1"/>
    </source>
</evidence>
<reference evidence="2" key="3">
    <citation type="submission" date="2023-05" db="EMBL/GenBank/DDBJ databases">
        <authorList>
            <person name="Smith C.H."/>
        </authorList>
    </citation>
    <scope>NUCLEOTIDE SEQUENCE</scope>
    <source>
        <strain evidence="2">CHS0354</strain>
        <tissue evidence="2">Mantle</tissue>
    </source>
</reference>
<sequence>MEYHGRWHMSPTSYMITSSTKTFVETKQKTYLRSRMMNELIATWKRKASMKSGKIQMEMAWICLKDESEQLAQDDSEMDTKEEVEKMTPE</sequence>
<feature type="region of interest" description="Disordered" evidence="1">
    <location>
        <begin position="71"/>
        <end position="90"/>
    </location>
</feature>
<feature type="compositionally biased region" description="Basic and acidic residues" evidence="1">
    <location>
        <begin position="78"/>
        <end position="90"/>
    </location>
</feature>
<gene>
    <name evidence="2" type="ORF">CHS0354_029401</name>
</gene>
<keyword evidence="3" id="KW-1185">Reference proteome</keyword>
<reference evidence="2" key="2">
    <citation type="journal article" date="2021" name="Genome Biol. Evol.">
        <title>Developing a high-quality reference genome for a parasitic bivalve with doubly uniparental inheritance (Bivalvia: Unionida).</title>
        <authorList>
            <person name="Smith C.H."/>
        </authorList>
    </citation>
    <scope>NUCLEOTIDE SEQUENCE</scope>
    <source>
        <strain evidence="2">CHS0354</strain>
        <tissue evidence="2">Mantle</tissue>
    </source>
</reference>
<reference evidence="2" key="1">
    <citation type="journal article" date="2021" name="Genome Biol. Evol.">
        <title>A High-Quality Reference Genome for a Parasitic Bivalve with Doubly Uniparental Inheritance (Bivalvia: Unionida).</title>
        <authorList>
            <person name="Smith C.H."/>
        </authorList>
    </citation>
    <scope>NUCLEOTIDE SEQUENCE</scope>
    <source>
        <strain evidence="2">CHS0354</strain>
    </source>
</reference>
<protein>
    <submittedName>
        <fullName evidence="2">Uncharacterized protein</fullName>
    </submittedName>
</protein>
<accession>A0AAE0SUK3</accession>
<comment type="caution">
    <text evidence="2">The sequence shown here is derived from an EMBL/GenBank/DDBJ whole genome shotgun (WGS) entry which is preliminary data.</text>
</comment>
<dbReference type="AlphaFoldDB" id="A0AAE0SUK3"/>
<organism evidence="2 3">
    <name type="scientific">Potamilus streckersoni</name>
    <dbReference type="NCBI Taxonomy" id="2493646"/>
    <lineage>
        <taxon>Eukaryota</taxon>
        <taxon>Metazoa</taxon>
        <taxon>Spiralia</taxon>
        <taxon>Lophotrochozoa</taxon>
        <taxon>Mollusca</taxon>
        <taxon>Bivalvia</taxon>
        <taxon>Autobranchia</taxon>
        <taxon>Heteroconchia</taxon>
        <taxon>Palaeoheterodonta</taxon>
        <taxon>Unionida</taxon>
        <taxon>Unionoidea</taxon>
        <taxon>Unionidae</taxon>
        <taxon>Ambleminae</taxon>
        <taxon>Lampsilini</taxon>
        <taxon>Potamilus</taxon>
    </lineage>
</organism>
<evidence type="ECO:0000313" key="3">
    <source>
        <dbReference type="Proteomes" id="UP001195483"/>
    </source>
</evidence>
<name>A0AAE0SUK3_9BIVA</name>
<dbReference type="EMBL" id="JAEAOA010001763">
    <property type="protein sequence ID" value="KAK3597833.1"/>
    <property type="molecule type" value="Genomic_DNA"/>
</dbReference>
<dbReference type="Proteomes" id="UP001195483">
    <property type="component" value="Unassembled WGS sequence"/>
</dbReference>
<evidence type="ECO:0000256" key="1">
    <source>
        <dbReference type="SAM" id="MobiDB-lite"/>
    </source>
</evidence>